<feature type="region of interest" description="Disordered" evidence="2">
    <location>
        <begin position="158"/>
        <end position="177"/>
    </location>
</feature>
<proteinExistence type="predicted"/>
<feature type="compositionally biased region" description="Polar residues" evidence="2">
    <location>
        <begin position="1"/>
        <end position="22"/>
    </location>
</feature>
<dbReference type="Proteomes" id="UP001497644">
    <property type="component" value="Chromosome 13"/>
</dbReference>
<feature type="compositionally biased region" description="Low complexity" evidence="2">
    <location>
        <begin position="1279"/>
        <end position="1288"/>
    </location>
</feature>
<feature type="compositionally biased region" description="Polar residues" evidence="2">
    <location>
        <begin position="1243"/>
        <end position="1278"/>
    </location>
</feature>
<feature type="compositionally biased region" description="Low complexity" evidence="2">
    <location>
        <begin position="1301"/>
        <end position="1312"/>
    </location>
</feature>
<feature type="coiled-coil region" evidence="1">
    <location>
        <begin position="554"/>
        <end position="581"/>
    </location>
</feature>
<feature type="coiled-coil region" evidence="1">
    <location>
        <begin position="736"/>
        <end position="805"/>
    </location>
</feature>
<feature type="compositionally biased region" description="Basic and acidic residues" evidence="2">
    <location>
        <begin position="1444"/>
        <end position="1455"/>
    </location>
</feature>
<evidence type="ECO:0000313" key="4">
    <source>
        <dbReference type="Proteomes" id="UP001497644"/>
    </source>
</evidence>
<dbReference type="EMBL" id="OZ034836">
    <property type="protein sequence ID" value="CAL1677763.1"/>
    <property type="molecule type" value="Genomic_DNA"/>
</dbReference>
<protein>
    <submittedName>
        <fullName evidence="3">Uncharacterized protein</fullName>
    </submittedName>
</protein>
<feature type="region of interest" description="Disordered" evidence="2">
    <location>
        <begin position="1239"/>
        <end position="1320"/>
    </location>
</feature>
<feature type="compositionally biased region" description="Basic and acidic residues" evidence="2">
    <location>
        <begin position="237"/>
        <end position="252"/>
    </location>
</feature>
<feature type="compositionally biased region" description="Acidic residues" evidence="2">
    <location>
        <begin position="1129"/>
        <end position="1139"/>
    </location>
</feature>
<keyword evidence="4" id="KW-1185">Reference proteome</keyword>
<evidence type="ECO:0000256" key="1">
    <source>
        <dbReference type="SAM" id="Coils"/>
    </source>
</evidence>
<feature type="region of interest" description="Disordered" evidence="2">
    <location>
        <begin position="869"/>
        <end position="890"/>
    </location>
</feature>
<accession>A0AAV2NCN8</accession>
<feature type="compositionally biased region" description="Polar residues" evidence="2">
    <location>
        <begin position="1140"/>
        <end position="1157"/>
    </location>
</feature>
<feature type="coiled-coil region" evidence="1">
    <location>
        <begin position="339"/>
        <end position="503"/>
    </location>
</feature>
<feature type="compositionally biased region" description="Low complexity" evidence="2">
    <location>
        <begin position="1424"/>
        <end position="1443"/>
    </location>
</feature>
<feature type="compositionally biased region" description="Polar residues" evidence="2">
    <location>
        <begin position="1584"/>
        <end position="1594"/>
    </location>
</feature>
<feature type="region of interest" description="Disordered" evidence="2">
    <location>
        <begin position="1561"/>
        <end position="1594"/>
    </location>
</feature>
<feature type="compositionally biased region" description="Acidic residues" evidence="2">
    <location>
        <begin position="1094"/>
        <end position="1104"/>
    </location>
</feature>
<feature type="region of interest" description="Disordered" evidence="2">
    <location>
        <begin position="1"/>
        <end position="69"/>
    </location>
</feature>
<reference evidence="3" key="1">
    <citation type="submission" date="2024-04" db="EMBL/GenBank/DDBJ databases">
        <authorList>
            <consortium name="Molecular Ecology Group"/>
        </authorList>
    </citation>
    <scope>NUCLEOTIDE SEQUENCE</scope>
</reference>
<feature type="compositionally biased region" description="Polar residues" evidence="2">
    <location>
        <begin position="1468"/>
        <end position="1480"/>
    </location>
</feature>
<feature type="region of interest" description="Disordered" evidence="2">
    <location>
        <begin position="1084"/>
        <end position="1162"/>
    </location>
</feature>
<gene>
    <name evidence="3" type="ORF">LPLAT_LOCUS3732</name>
</gene>
<feature type="region of interest" description="Disordered" evidence="2">
    <location>
        <begin position="237"/>
        <end position="258"/>
    </location>
</feature>
<feature type="coiled-coil region" evidence="1">
    <location>
        <begin position="959"/>
        <end position="1056"/>
    </location>
</feature>
<feature type="region of interest" description="Disordered" evidence="2">
    <location>
        <begin position="1399"/>
        <end position="1480"/>
    </location>
</feature>
<organism evidence="3 4">
    <name type="scientific">Lasius platythorax</name>
    <dbReference type="NCBI Taxonomy" id="488582"/>
    <lineage>
        <taxon>Eukaryota</taxon>
        <taxon>Metazoa</taxon>
        <taxon>Ecdysozoa</taxon>
        <taxon>Arthropoda</taxon>
        <taxon>Hexapoda</taxon>
        <taxon>Insecta</taxon>
        <taxon>Pterygota</taxon>
        <taxon>Neoptera</taxon>
        <taxon>Endopterygota</taxon>
        <taxon>Hymenoptera</taxon>
        <taxon>Apocrita</taxon>
        <taxon>Aculeata</taxon>
        <taxon>Formicoidea</taxon>
        <taxon>Formicidae</taxon>
        <taxon>Formicinae</taxon>
        <taxon>Lasius</taxon>
        <taxon>Lasius</taxon>
    </lineage>
</organism>
<feature type="compositionally biased region" description="Basic and acidic residues" evidence="2">
    <location>
        <begin position="1408"/>
        <end position="1423"/>
    </location>
</feature>
<name>A0AAV2NCN8_9HYME</name>
<evidence type="ECO:0000256" key="2">
    <source>
        <dbReference type="SAM" id="MobiDB-lite"/>
    </source>
</evidence>
<sequence length="1594" mass="179463">MGASSSSNDIRSTMPISTSEQETGACLYPEDACSTKDQEQRTYVGTSVYKDEDQPRSQGPSPYATLRTGEFWDQRPTAPSSSNMLPPKHETLLTCATQMTGWQPADGHNFPMYQQNNEVMELSRIISQLAMANHQLASAHNATLARMEALYLELSKDRQDRKQKISTEPSEMLDDTLRKRLSDPEGAIEREETRRLEQRVVRLERLLATSSAEQCKQRDDSKLRSRIERLESLLKTRDTKNRSRSVESRCESSEQQTSDIAIDAVSEVPEDDCGDNQGAREEMVDIYRYCNDSDDSEITVPRVEENSDSASIDKMRRRRARLRDDEQSSTTRNPAGEEIVRLSEEVERLKADRLEYQSANERLLCSLADQKTLMEKLNEDYEELKARHAMVEDNLHEHKQQYDELTKHLDSAKREIDRLLKEIDIFQSEKDTADARISILEEDLQKSLLENEQMKNAENQKTSKLRAQLSEEVSDKKKQIKALEDALQEIQRLKETIKTERRNENSIASKEDVDAVDSIDDISESTSNSDRASAGIEEFKKELTLKREARHRAIAAVSSEMERLRRELDAEKEAHSETLSMLTLLRSAHGDLDLATGGFAKSTMKQQGEDKRLDESEKVLRRAEARRLTSTLKVSDELRNDIRCQIEKVDDLRYHLETDPERHRPRIRCLTEVTGKERESLVARERRTNELKDYLAQMLVRLGDRSFLEVRDDADAECDRQLENINVLKGLYNERLRVLTELKDSAIKELADVRQKLEYSLKKSENLEEELKKAEEKVDAQDTEITNLESQLGLTKADCRDLQNQMSLINGLFTQMLLGASSADMDLDRLTQLLQENHDLISDIAREESTEAAALPKLLLDLIEQVEGGKASQKHADDENNIGNVGEVDRKEDDLQEEDIAHNLPKVWRVLLELLSCHAVTSPSVSVASCSDPNSCYKSVDTPAGPRLVISVSKTYIRLKELILEKKHLEKEMNRMKQLNTHLESKLSEQEKRLSMVSAELAKTWNIVGRMQVQHQQLHTHEEILRYELQEKRKMLQELKQELEYCREKWESARQKNTNTELEWRSLRREFAARKALAAHDSFNSAESGFSDERGDDTDEEEDAIEGRIRHGPRRRTRKESPRAPTPDTESEQPTDTELSESKTGSSTTLEQRTPTPETEAELDEAEIAHVDSAKSVNVAGASRVADSTQESLNPLDQALTNVIQNLIRINDGESGRNVSISREDTSCSFFEDPCENLAGETDGNTENSDSSTTSKVDSCNGNLRSWRPTSESRCSLPTTQTLKRTTTSVDLPSAIDNGRSSESSSTVTECSSKPRDGETIKLESIPSSAVSHVVTTANTTSTMSVFSIGPLPTSAVSSSSIKSVQFSNPLIVGPSNRFFAPMFGAAATESNNITNNLAASSSMTSSSREEEPMNGKEQRSPRSIESITDSDSISIDSSSSLDTVREFPMTDHDSTSFTSISEEELQESATCSQKESAVTSTKIRTPEEVLATRADRLKRLEEQADWLVKKMNATSKRSTALCTRLEELHEAYGEPPVPPPMPDVLPSRRLPSILLNLPRQILESPSAGGTEDIEDESSDAAKNDTSSNANASC</sequence>
<feature type="region of interest" description="Disordered" evidence="2">
    <location>
        <begin position="302"/>
        <end position="337"/>
    </location>
</feature>
<evidence type="ECO:0000313" key="3">
    <source>
        <dbReference type="EMBL" id="CAL1677763.1"/>
    </source>
</evidence>
<keyword evidence="1" id="KW-0175">Coiled coil</keyword>